<dbReference type="RefSeq" id="WP_005207615.1">
    <property type="nucleotide sequence ID" value="NZ_BAFC01000103.1"/>
</dbReference>
<reference evidence="1 2" key="1">
    <citation type="submission" date="2012-02" db="EMBL/GenBank/DDBJ databases">
        <title>Whole genome shotgun sequence of Gordonia sputi NBRC 100414.</title>
        <authorList>
            <person name="Yoshida I."/>
            <person name="Hosoyama A."/>
            <person name="Tsuchikane K."/>
            <person name="Katsumata H."/>
            <person name="Yamazaki S."/>
            <person name="Fujita N."/>
        </authorList>
    </citation>
    <scope>NUCLEOTIDE SEQUENCE [LARGE SCALE GENOMIC DNA]</scope>
    <source>
        <strain evidence="1 2">NBRC 100414</strain>
    </source>
</reference>
<keyword evidence="2" id="KW-1185">Reference proteome</keyword>
<dbReference type="EMBL" id="BAFC01000103">
    <property type="protein sequence ID" value="GAB40544.1"/>
    <property type="molecule type" value="Genomic_DNA"/>
</dbReference>
<sequence length="62" mass="6706">MVFVVLAVIFHGTIGAGTVVTAFFTGPLIETFTEKVNKPLMRKDLTAASAKKSHVVMGRSHF</sequence>
<evidence type="ECO:0000313" key="2">
    <source>
        <dbReference type="Proteomes" id="UP000005845"/>
    </source>
</evidence>
<dbReference type="AlphaFoldDB" id="H5U486"/>
<gene>
    <name evidence="1" type="ORF">GOSPT_105_00020</name>
</gene>
<evidence type="ECO:0000313" key="1">
    <source>
        <dbReference type="EMBL" id="GAB40544.1"/>
    </source>
</evidence>
<proteinExistence type="predicted"/>
<dbReference type="Proteomes" id="UP000005845">
    <property type="component" value="Unassembled WGS sequence"/>
</dbReference>
<name>H5U486_9ACTN</name>
<protein>
    <submittedName>
        <fullName evidence="1">Uncharacterized protein</fullName>
    </submittedName>
</protein>
<comment type="caution">
    <text evidence="1">The sequence shown here is derived from an EMBL/GenBank/DDBJ whole genome shotgun (WGS) entry which is preliminary data.</text>
</comment>
<organism evidence="1 2">
    <name type="scientific">Gordonia sputi NBRC 100414</name>
    <dbReference type="NCBI Taxonomy" id="1089453"/>
    <lineage>
        <taxon>Bacteria</taxon>
        <taxon>Bacillati</taxon>
        <taxon>Actinomycetota</taxon>
        <taxon>Actinomycetes</taxon>
        <taxon>Mycobacteriales</taxon>
        <taxon>Gordoniaceae</taxon>
        <taxon>Gordonia</taxon>
    </lineage>
</organism>
<accession>H5U486</accession>